<evidence type="ECO:0000313" key="2">
    <source>
        <dbReference type="EMBL" id="ABG60081.1"/>
    </source>
</evidence>
<keyword evidence="3" id="KW-1185">Reference proteome</keyword>
<evidence type="ECO:0008006" key="4">
    <source>
        <dbReference type="Google" id="ProtNLM"/>
    </source>
</evidence>
<proteinExistence type="predicted"/>
<organism evidence="2 3">
    <name type="scientific">Cytophaga hutchinsonii (strain ATCC 33406 / DSM 1761 / CIP 103989 / NBRC 15051 / NCIMB 9469 / D465)</name>
    <dbReference type="NCBI Taxonomy" id="269798"/>
    <lineage>
        <taxon>Bacteria</taxon>
        <taxon>Pseudomonadati</taxon>
        <taxon>Bacteroidota</taxon>
        <taxon>Cytophagia</taxon>
        <taxon>Cytophagales</taxon>
        <taxon>Cytophagaceae</taxon>
        <taxon>Cytophaga</taxon>
    </lineage>
</organism>
<feature type="signal peptide" evidence="1">
    <location>
        <begin position="1"/>
        <end position="20"/>
    </location>
</feature>
<protein>
    <recommendedName>
        <fullName evidence="4">Tetratricopeptide repeat protein</fullName>
    </recommendedName>
</protein>
<name>A0A6N4SUK7_CYTH3</name>
<feature type="chain" id="PRO_5026770738" description="Tetratricopeptide repeat protein" evidence="1">
    <location>
        <begin position="21"/>
        <end position="773"/>
    </location>
</feature>
<dbReference type="Proteomes" id="UP000001822">
    <property type="component" value="Chromosome"/>
</dbReference>
<dbReference type="KEGG" id="chu:CHU_2833"/>
<dbReference type="EMBL" id="CP000383">
    <property type="protein sequence ID" value="ABG60081.1"/>
    <property type="molecule type" value="Genomic_DNA"/>
</dbReference>
<evidence type="ECO:0000256" key="1">
    <source>
        <dbReference type="SAM" id="SignalP"/>
    </source>
</evidence>
<gene>
    <name evidence="2" type="ordered locus">CHU_2833</name>
</gene>
<accession>A0A6N4SUK7</accession>
<keyword evidence="1" id="KW-0732">Signal</keyword>
<dbReference type="AlphaFoldDB" id="A0A6N4SUK7"/>
<dbReference type="RefSeq" id="WP_011586191.1">
    <property type="nucleotide sequence ID" value="NC_008255.1"/>
</dbReference>
<evidence type="ECO:0000313" key="3">
    <source>
        <dbReference type="Proteomes" id="UP000001822"/>
    </source>
</evidence>
<sequence length="773" mass="91797">MKRLLLFILILLSNSRSIFACGFYPYGEEVRFSMYSPDFPLLKEFQLFIYSSDSFRSYSEKNIDTTAFDENVILWRKTYKNIISLESVHEAVYKLEKKDFQSSSPNSFVRLLIQTKDTAAMSYLFFAKKCSGLNEKISDPWERNEYAVIPVRNKLMQEALRRSTTNIRDDLKKRYLFLAMRLAYYNTQHDAVRKIYEGNFAGQKERDIIDYWSMYFYCLTEKDPVKVNYYAAQVFAFAPDKRFMAQQQYNDSVQVSDVIKLAENKQEQAAVWLLAAVRNPYKCLPYLKKIYAVDPSSKALVFLLLREVNKLEDWIYTPYYTEFTPSISAYNSEENEFDAVYKERIRKDRLYANEVYAFTKQISAAKVYYPAVWESIQVYLNIMNLDYRRALTDVEALLKQKQTDPFVTDRLNMLKTFCEVAVQPKGNALLSAFSKAELMKQYTQSNYKFIFAVSKELEFRNNAPDAAALLSTVNLSEITEQEDGWRKTIFWRTRKGSYMVYGDFYNDYFDYLDFQYTPDQVKSVIARVKQEKGTDAYSAWAYKRLHKDLDLLYDLTGTKYMRKNNLQAALQYFEKVNDSIWENERYRYLDSNPFYTDFYTEHEGSVGDTITYTKPQLVKTLLTYLKRANDPANKDRDYYYFLAGNCYLNMTCYGNSWMMKRYTLSSSTYNRTGYNDRDFIQPEYAKQYYLKAKQYSKTKKFAALCLRMAGRCEKYNLQVLYEQKKRYDASRSYEDQIFKANKYYRQLKKEYPDDYDELLSNCESFTPYFAARR</sequence>
<reference evidence="2 3" key="1">
    <citation type="journal article" date="2007" name="Appl. Environ. Microbiol.">
        <title>Genome sequence of the cellulolytic gliding bacterium Cytophaga hutchinsonii.</title>
        <authorList>
            <person name="Xie G."/>
            <person name="Bruce D.C."/>
            <person name="Challacombe J.F."/>
            <person name="Chertkov O."/>
            <person name="Detter J.C."/>
            <person name="Gilna P."/>
            <person name="Han C.S."/>
            <person name="Lucas S."/>
            <person name="Misra M."/>
            <person name="Myers G.L."/>
            <person name="Richardson P."/>
            <person name="Tapia R."/>
            <person name="Thayer N."/>
            <person name="Thompson L.S."/>
            <person name="Brettin T.S."/>
            <person name="Henrissat B."/>
            <person name="Wilson D.B."/>
            <person name="McBride M.J."/>
        </authorList>
    </citation>
    <scope>NUCLEOTIDE SEQUENCE [LARGE SCALE GENOMIC DNA]</scope>
    <source>
        <strain evidence="3">ATCC 33406 / DSM 1761 / CIP 103989 / NBRC 15051 / NCIMB 9469 / D465</strain>
    </source>
</reference>
<dbReference type="OrthoDB" id="639967at2"/>